<organism evidence="1 2">
    <name type="scientific">Haemaphysalis longicornis</name>
    <name type="common">Bush tick</name>
    <dbReference type="NCBI Taxonomy" id="44386"/>
    <lineage>
        <taxon>Eukaryota</taxon>
        <taxon>Metazoa</taxon>
        <taxon>Ecdysozoa</taxon>
        <taxon>Arthropoda</taxon>
        <taxon>Chelicerata</taxon>
        <taxon>Arachnida</taxon>
        <taxon>Acari</taxon>
        <taxon>Parasitiformes</taxon>
        <taxon>Ixodida</taxon>
        <taxon>Ixodoidea</taxon>
        <taxon>Ixodidae</taxon>
        <taxon>Haemaphysalinae</taxon>
        <taxon>Haemaphysalis</taxon>
    </lineage>
</organism>
<comment type="caution">
    <text evidence="1">The sequence shown here is derived from an EMBL/GenBank/DDBJ whole genome shotgun (WGS) entry which is preliminary data.</text>
</comment>
<dbReference type="EMBL" id="JABSTR010000004">
    <property type="protein sequence ID" value="KAH9367176.1"/>
    <property type="molecule type" value="Genomic_DNA"/>
</dbReference>
<name>A0A9J6FXR3_HAELO</name>
<dbReference type="Proteomes" id="UP000821853">
    <property type="component" value="Chromosome 2"/>
</dbReference>
<proteinExistence type="predicted"/>
<sequence length="141" mass="16033">MDTGALTTETPAALRLTCYSLVELCRYCLAELNFNDVLLGKIQADSLEERFGQYHRLSGTNCHRSIQQIFESEKKLRLQDSLFLPDIREIQKPCAVTFDGAQLTQEYGIKISDCDIKMSPICSNNVHCRLLRPRHVKEAAL</sequence>
<reference evidence="1 2" key="1">
    <citation type="journal article" date="2020" name="Cell">
        <title>Large-Scale Comparative Analyses of Tick Genomes Elucidate Their Genetic Diversity and Vector Capacities.</title>
        <authorList>
            <consortium name="Tick Genome and Microbiome Consortium (TIGMIC)"/>
            <person name="Jia N."/>
            <person name="Wang J."/>
            <person name="Shi W."/>
            <person name="Du L."/>
            <person name="Sun Y."/>
            <person name="Zhan W."/>
            <person name="Jiang J.F."/>
            <person name="Wang Q."/>
            <person name="Zhang B."/>
            <person name="Ji P."/>
            <person name="Bell-Sakyi L."/>
            <person name="Cui X.M."/>
            <person name="Yuan T.T."/>
            <person name="Jiang B.G."/>
            <person name="Yang W.F."/>
            <person name="Lam T.T."/>
            <person name="Chang Q.C."/>
            <person name="Ding S.J."/>
            <person name="Wang X.J."/>
            <person name="Zhu J.G."/>
            <person name="Ruan X.D."/>
            <person name="Zhao L."/>
            <person name="Wei J.T."/>
            <person name="Ye R.Z."/>
            <person name="Que T.C."/>
            <person name="Du C.H."/>
            <person name="Zhou Y.H."/>
            <person name="Cheng J.X."/>
            <person name="Dai P.F."/>
            <person name="Guo W.B."/>
            <person name="Han X.H."/>
            <person name="Huang E.J."/>
            <person name="Li L.F."/>
            <person name="Wei W."/>
            <person name="Gao Y.C."/>
            <person name="Liu J.Z."/>
            <person name="Shao H.Z."/>
            <person name="Wang X."/>
            <person name="Wang C.C."/>
            <person name="Yang T.C."/>
            <person name="Huo Q.B."/>
            <person name="Li W."/>
            <person name="Chen H.Y."/>
            <person name="Chen S.E."/>
            <person name="Zhou L.G."/>
            <person name="Ni X.B."/>
            <person name="Tian J.H."/>
            <person name="Sheng Y."/>
            <person name="Liu T."/>
            <person name="Pan Y.S."/>
            <person name="Xia L.Y."/>
            <person name="Li J."/>
            <person name="Zhao F."/>
            <person name="Cao W.C."/>
        </authorList>
    </citation>
    <scope>NUCLEOTIDE SEQUENCE [LARGE SCALE GENOMIC DNA]</scope>
    <source>
        <strain evidence="1">HaeL-2018</strain>
    </source>
</reference>
<keyword evidence="2" id="KW-1185">Reference proteome</keyword>
<dbReference type="AlphaFoldDB" id="A0A9J6FXR3"/>
<protein>
    <submittedName>
        <fullName evidence="1">Uncharacterized protein</fullName>
    </submittedName>
</protein>
<accession>A0A9J6FXR3</accession>
<evidence type="ECO:0000313" key="1">
    <source>
        <dbReference type="EMBL" id="KAH9367176.1"/>
    </source>
</evidence>
<gene>
    <name evidence="1" type="ORF">HPB48_022898</name>
</gene>
<evidence type="ECO:0000313" key="2">
    <source>
        <dbReference type="Proteomes" id="UP000821853"/>
    </source>
</evidence>
<dbReference type="VEuPathDB" id="VectorBase:HLOH_051147"/>
<dbReference type="OrthoDB" id="6509703at2759"/>